<keyword evidence="3" id="KW-1185">Reference proteome</keyword>
<reference evidence="3" key="1">
    <citation type="submission" date="2017-10" db="EMBL/GenBank/DDBJ databases">
        <title>Rapid genome shrinkage in a self-fertile nematode reveals novel sperm competition proteins.</title>
        <authorList>
            <person name="Yin D."/>
            <person name="Schwarz E.M."/>
            <person name="Thomas C.G."/>
            <person name="Felde R.L."/>
            <person name="Korf I.F."/>
            <person name="Cutter A.D."/>
            <person name="Schartner C.M."/>
            <person name="Ralston E.J."/>
            <person name="Meyer B.J."/>
            <person name="Haag E.S."/>
        </authorList>
    </citation>
    <scope>NUCLEOTIDE SEQUENCE [LARGE SCALE GENOMIC DNA]</scope>
    <source>
        <strain evidence="3">JU1422</strain>
    </source>
</reference>
<organism evidence="2 3">
    <name type="scientific">Caenorhabditis nigoni</name>
    <dbReference type="NCBI Taxonomy" id="1611254"/>
    <lineage>
        <taxon>Eukaryota</taxon>
        <taxon>Metazoa</taxon>
        <taxon>Ecdysozoa</taxon>
        <taxon>Nematoda</taxon>
        <taxon>Chromadorea</taxon>
        <taxon>Rhabditida</taxon>
        <taxon>Rhabditina</taxon>
        <taxon>Rhabditomorpha</taxon>
        <taxon>Rhabditoidea</taxon>
        <taxon>Rhabditidae</taxon>
        <taxon>Peloderinae</taxon>
        <taxon>Caenorhabditis</taxon>
    </lineage>
</organism>
<feature type="compositionally biased region" description="Low complexity" evidence="1">
    <location>
        <begin position="24"/>
        <end position="37"/>
    </location>
</feature>
<dbReference type="InterPro" id="IPR011011">
    <property type="entry name" value="Znf_FYVE_PHD"/>
</dbReference>
<evidence type="ECO:0000313" key="3">
    <source>
        <dbReference type="Proteomes" id="UP000230233"/>
    </source>
</evidence>
<dbReference type="InterPro" id="IPR013083">
    <property type="entry name" value="Znf_RING/FYVE/PHD"/>
</dbReference>
<dbReference type="SUPFAM" id="SSF57903">
    <property type="entry name" value="FYVE/PHD zinc finger"/>
    <property type="match status" value="1"/>
</dbReference>
<protein>
    <recommendedName>
        <fullName evidence="4">Zinc finger PHD-type domain-containing protein</fullName>
    </recommendedName>
</protein>
<evidence type="ECO:0000256" key="1">
    <source>
        <dbReference type="SAM" id="MobiDB-lite"/>
    </source>
</evidence>
<evidence type="ECO:0000313" key="2">
    <source>
        <dbReference type="EMBL" id="PIC48579.1"/>
    </source>
</evidence>
<feature type="region of interest" description="Disordered" evidence="1">
    <location>
        <begin position="91"/>
        <end position="111"/>
    </location>
</feature>
<name>A0A2G5V9W8_9PELO</name>
<dbReference type="Proteomes" id="UP000230233">
    <property type="component" value="Chromosome II"/>
</dbReference>
<comment type="caution">
    <text evidence="2">The sequence shown here is derived from an EMBL/GenBank/DDBJ whole genome shotgun (WGS) entry which is preliminary data.</text>
</comment>
<accession>A0A2G5V9W8</accession>
<proteinExistence type="predicted"/>
<sequence>MRRETPDGYGPPYRPGSEAERQTAAKAALAQQADNHASQMQIGARTFTLTASVQCVNCGKWWHNFCLYLNRETYDEDFLCCGDAMSKEVPEAKSGQTKHKWEQMHKDAQKK</sequence>
<evidence type="ECO:0008006" key="4">
    <source>
        <dbReference type="Google" id="ProtNLM"/>
    </source>
</evidence>
<dbReference type="Gene3D" id="3.30.40.10">
    <property type="entry name" value="Zinc/RING finger domain, C3HC4 (zinc finger)"/>
    <property type="match status" value="1"/>
</dbReference>
<dbReference type="AlphaFoldDB" id="A0A2G5V9W8"/>
<feature type="compositionally biased region" description="Basic and acidic residues" evidence="1">
    <location>
        <begin position="99"/>
        <end position="111"/>
    </location>
</feature>
<gene>
    <name evidence="2" type="primary">Cnig_chr_II.g7497</name>
    <name evidence="2" type="ORF">B9Z55_007497</name>
</gene>
<feature type="region of interest" description="Disordered" evidence="1">
    <location>
        <begin position="1"/>
        <end position="37"/>
    </location>
</feature>
<dbReference type="EMBL" id="PDUG01000002">
    <property type="protein sequence ID" value="PIC48579.1"/>
    <property type="molecule type" value="Genomic_DNA"/>
</dbReference>